<sequence length="271" mass="32670">MAVITKITAQQKNQERYNIFMDFGKGEEYAFSVDEDTLIKFKLKKGLEVDSYLLTEIQYQDDIRKGYNLAVNYLAKRMRSEGEVRNYLTEKEIDEPIIKEVILKLYEYNFLDDREYAKAYVRTQKKTTDKGTELIRKELKEKWIDENLIEEALNEYSIEEQMETAIKVSEKYLSKNRFESERTLKLKLEHLLKRKGFSFDVIQAVLRDANFEKKDEEEMDAIRHHGEKLKRKYNQFTRYEFEQKMKQALYRKGFSIELIETYLRESKQDNK</sequence>
<evidence type="ECO:0000259" key="8">
    <source>
        <dbReference type="Pfam" id="PF21982"/>
    </source>
</evidence>
<comment type="subcellular location">
    <subcellularLocation>
        <location evidence="1 5">Cytoplasm</location>
    </subcellularLocation>
</comment>
<organism evidence="9 10">
    <name type="scientific">Bacillus methanolicus (strain MGA3 / ATCC 53907)</name>
    <dbReference type="NCBI Taxonomy" id="796606"/>
    <lineage>
        <taxon>Bacteria</taxon>
        <taxon>Bacillati</taxon>
        <taxon>Bacillota</taxon>
        <taxon>Bacilli</taxon>
        <taxon>Bacillales</taxon>
        <taxon>Bacillaceae</taxon>
        <taxon>Bacillus</taxon>
    </lineage>
</organism>
<comment type="function">
    <text evidence="5">Modulates RecA activity.</text>
</comment>
<keyword evidence="10" id="KW-1185">Reference proteome</keyword>
<evidence type="ECO:0000256" key="2">
    <source>
        <dbReference type="ARBA" id="ARBA00009695"/>
    </source>
</evidence>
<feature type="domain" description="RecX second three-helical" evidence="6">
    <location>
        <begin position="112"/>
        <end position="153"/>
    </location>
</feature>
<dbReference type="InterPro" id="IPR053924">
    <property type="entry name" value="RecX_HTH_2nd"/>
</dbReference>
<dbReference type="HAMAP" id="MF_01114">
    <property type="entry name" value="RecX"/>
    <property type="match status" value="1"/>
</dbReference>
<dbReference type="PANTHER" id="PTHR33602:SF1">
    <property type="entry name" value="REGULATORY PROTEIN RECX FAMILY PROTEIN"/>
    <property type="match status" value="1"/>
</dbReference>
<dbReference type="AlphaFoldDB" id="I3E2N6"/>
<dbReference type="Gene3D" id="1.10.10.10">
    <property type="entry name" value="Winged helix-like DNA-binding domain superfamily/Winged helix DNA-binding domain"/>
    <property type="match status" value="4"/>
</dbReference>
<name>I3E2N6_BACMM</name>
<dbReference type="InterPro" id="IPR053925">
    <property type="entry name" value="RecX_HTH_3rd"/>
</dbReference>
<keyword evidence="4 5" id="KW-0963">Cytoplasm</keyword>
<dbReference type="GO" id="GO:0005737">
    <property type="term" value="C:cytoplasm"/>
    <property type="evidence" value="ECO:0007669"/>
    <property type="project" value="UniProtKB-SubCell"/>
</dbReference>
<dbReference type="InterPro" id="IPR036388">
    <property type="entry name" value="WH-like_DNA-bd_sf"/>
</dbReference>
<dbReference type="PANTHER" id="PTHR33602">
    <property type="entry name" value="REGULATORY PROTEIN RECX FAMILY PROTEIN"/>
    <property type="match status" value="1"/>
</dbReference>
<dbReference type="KEGG" id="bmet:BMMGA3_03400"/>
<feature type="domain" description="RecX third three-helical" evidence="7">
    <location>
        <begin position="216"/>
        <end position="263"/>
    </location>
</feature>
<evidence type="ECO:0000256" key="4">
    <source>
        <dbReference type="ARBA" id="ARBA00022490"/>
    </source>
</evidence>
<dbReference type="eggNOG" id="COG2137">
    <property type="taxonomic scope" value="Bacteria"/>
</dbReference>
<reference evidence="9 10" key="1">
    <citation type="journal article" date="2015" name="BMC Genomics">
        <title>Transcriptome analysis of thermophilic methylotrophic Bacillus methanolicus MGA3 using RNA-sequencing provides detailed insights into its previously uncharted transcriptional landscape.</title>
        <authorList>
            <person name="Irla M."/>
            <person name="Neshat A."/>
            <person name="Brautaset T."/>
            <person name="Ruckert C."/>
            <person name="Kalinowski J."/>
            <person name="Wendisch V.F."/>
        </authorList>
    </citation>
    <scope>NUCLEOTIDE SEQUENCE [LARGE SCALE GENOMIC DNA]</scope>
    <source>
        <strain evidence="10">MGA3 / ATCC 53907</strain>
    </source>
</reference>
<dbReference type="STRING" id="796606.BMMGA3_03400"/>
<dbReference type="HOGENOM" id="CLU_066607_4_0_9"/>
<feature type="domain" description="RecX third three-helical" evidence="7">
    <location>
        <begin position="159"/>
        <end position="206"/>
    </location>
</feature>
<evidence type="ECO:0000256" key="1">
    <source>
        <dbReference type="ARBA" id="ARBA00004496"/>
    </source>
</evidence>
<gene>
    <name evidence="5 9" type="primary">recX</name>
    <name evidence="9" type="ORF">BMMGA3_03400</name>
</gene>
<dbReference type="Pfam" id="PF21982">
    <property type="entry name" value="RecX_HTH1"/>
    <property type="match status" value="1"/>
</dbReference>
<dbReference type="RefSeq" id="WP_003347789.1">
    <property type="nucleotide sequence ID" value="NZ_ADWW01000003.1"/>
</dbReference>
<evidence type="ECO:0000259" key="6">
    <source>
        <dbReference type="Pfam" id="PF02631"/>
    </source>
</evidence>
<evidence type="ECO:0000313" key="9">
    <source>
        <dbReference type="EMBL" id="AIE59140.1"/>
    </source>
</evidence>
<evidence type="ECO:0000256" key="5">
    <source>
        <dbReference type="HAMAP-Rule" id="MF_01114"/>
    </source>
</evidence>
<comment type="similarity">
    <text evidence="2 5">Belongs to the RecX family.</text>
</comment>
<accession>I3E2N6</accession>
<dbReference type="Proteomes" id="UP000027602">
    <property type="component" value="Chromosome"/>
</dbReference>
<dbReference type="InterPro" id="IPR053926">
    <property type="entry name" value="RecX_HTH_1st"/>
</dbReference>
<feature type="domain" description="RecX first three-helical" evidence="8">
    <location>
        <begin position="67"/>
        <end position="105"/>
    </location>
</feature>
<dbReference type="InterPro" id="IPR003783">
    <property type="entry name" value="Regulatory_RecX"/>
</dbReference>
<protein>
    <recommendedName>
        <fullName evidence="3 5">Regulatory protein RecX</fullName>
    </recommendedName>
</protein>
<proteinExistence type="inferred from homology"/>
<evidence type="ECO:0000259" key="7">
    <source>
        <dbReference type="Pfam" id="PF21981"/>
    </source>
</evidence>
<dbReference type="Pfam" id="PF02631">
    <property type="entry name" value="RecX_HTH2"/>
    <property type="match status" value="1"/>
</dbReference>
<dbReference type="EMBL" id="CP007739">
    <property type="protein sequence ID" value="AIE59140.1"/>
    <property type="molecule type" value="Genomic_DNA"/>
</dbReference>
<dbReference type="NCBIfam" id="NF010733">
    <property type="entry name" value="PRK14135.1"/>
    <property type="match status" value="1"/>
</dbReference>
<evidence type="ECO:0000256" key="3">
    <source>
        <dbReference type="ARBA" id="ARBA00018111"/>
    </source>
</evidence>
<dbReference type="Pfam" id="PF21981">
    <property type="entry name" value="RecX_HTH3"/>
    <property type="match status" value="2"/>
</dbReference>
<evidence type="ECO:0000313" key="10">
    <source>
        <dbReference type="Proteomes" id="UP000027602"/>
    </source>
</evidence>
<dbReference type="GO" id="GO:0006282">
    <property type="term" value="P:regulation of DNA repair"/>
    <property type="evidence" value="ECO:0007669"/>
    <property type="project" value="UniProtKB-UniRule"/>
</dbReference>
<dbReference type="OrthoDB" id="5421057at2"/>